<dbReference type="Gene3D" id="2.30.42.10">
    <property type="match status" value="1"/>
</dbReference>
<evidence type="ECO:0000256" key="8">
    <source>
        <dbReference type="ARBA" id="ARBA00022989"/>
    </source>
</evidence>
<evidence type="ECO:0000256" key="5">
    <source>
        <dbReference type="ARBA" id="ARBA00022519"/>
    </source>
</evidence>
<keyword evidence="5" id="KW-0997">Cell inner membrane</keyword>
<dbReference type="InterPro" id="IPR001639">
    <property type="entry name" value="T2SS_protein-GspC"/>
</dbReference>
<evidence type="ECO:0000313" key="13">
    <source>
        <dbReference type="Proteomes" id="UP001222275"/>
    </source>
</evidence>
<dbReference type="NCBIfam" id="TIGR01713">
    <property type="entry name" value="typeII_sec_gspC"/>
    <property type="match status" value="1"/>
</dbReference>
<evidence type="ECO:0000256" key="1">
    <source>
        <dbReference type="ARBA" id="ARBA00004533"/>
    </source>
</evidence>
<organism evidence="12 13">
    <name type="scientific">Thiomicrorhabdus lithotrophica</name>
    <dbReference type="NCBI Taxonomy" id="2949997"/>
    <lineage>
        <taxon>Bacteria</taxon>
        <taxon>Pseudomonadati</taxon>
        <taxon>Pseudomonadota</taxon>
        <taxon>Gammaproteobacteria</taxon>
        <taxon>Thiotrichales</taxon>
        <taxon>Piscirickettsiaceae</taxon>
        <taxon>Thiomicrorhabdus</taxon>
    </lineage>
</organism>
<keyword evidence="9 10" id="KW-0472">Membrane</keyword>
<feature type="domain" description="Type II secretion system protein GspC N-terminal" evidence="11">
    <location>
        <begin position="16"/>
        <end position="146"/>
    </location>
</feature>
<evidence type="ECO:0000256" key="7">
    <source>
        <dbReference type="ARBA" id="ARBA00022927"/>
    </source>
</evidence>
<dbReference type="RefSeq" id="WP_275594782.1">
    <property type="nucleotide sequence ID" value="NZ_CP102381.1"/>
</dbReference>
<dbReference type="EMBL" id="CP102381">
    <property type="protein sequence ID" value="WEJ62524.1"/>
    <property type="molecule type" value="Genomic_DNA"/>
</dbReference>
<evidence type="ECO:0000256" key="4">
    <source>
        <dbReference type="ARBA" id="ARBA00022475"/>
    </source>
</evidence>
<gene>
    <name evidence="12" type="primary">gspC</name>
    <name evidence="12" type="ORF">NR989_10980</name>
</gene>
<keyword evidence="13" id="KW-1185">Reference proteome</keyword>
<dbReference type="Proteomes" id="UP001222275">
    <property type="component" value="Chromosome"/>
</dbReference>
<dbReference type="SUPFAM" id="SSF50156">
    <property type="entry name" value="PDZ domain-like"/>
    <property type="match status" value="1"/>
</dbReference>
<keyword evidence="8 10" id="KW-1133">Transmembrane helix</keyword>
<dbReference type="Gene3D" id="2.30.30.830">
    <property type="match status" value="1"/>
</dbReference>
<dbReference type="Pfam" id="PF11356">
    <property type="entry name" value="T2SSC"/>
    <property type="match status" value="1"/>
</dbReference>
<evidence type="ECO:0000256" key="2">
    <source>
        <dbReference type="ARBA" id="ARBA00007986"/>
    </source>
</evidence>
<protein>
    <submittedName>
        <fullName evidence="12">Type II secretion system protein GspC</fullName>
    </submittedName>
</protein>
<keyword evidence="7" id="KW-0653">Protein transport</keyword>
<dbReference type="InterPro" id="IPR036034">
    <property type="entry name" value="PDZ_sf"/>
</dbReference>
<proteinExistence type="inferred from homology"/>
<keyword evidence="4" id="KW-1003">Cell membrane</keyword>
<evidence type="ECO:0000256" key="9">
    <source>
        <dbReference type="ARBA" id="ARBA00023136"/>
    </source>
</evidence>
<evidence type="ECO:0000256" key="10">
    <source>
        <dbReference type="SAM" id="Phobius"/>
    </source>
</evidence>
<sequence length="270" mass="30738">MNILIGNKFINFVAVFLALILAWLMGKAFWALYDDAQFELVVPEVQTKMTQSQISEVASPVYLFGRAERAQQEQNPTDNQNVKKTRLKLKLLGVLIAPEYSIAIIENNSKSFSYSLDETIQDGVVLKEVYPDYVVLSHNGLLEKLQMVKDDEVFVQNADSPELNQRQKTILKNVKENALKNPISIMRYVRFEMVQKSGKVHAVKVWPQREKEIFTSLGFQAGDELKVVNGHSVAELMKSPTIWQELLKQSSLDLTVNRNGQIQNILVQLN</sequence>
<evidence type="ECO:0000259" key="11">
    <source>
        <dbReference type="Pfam" id="PF11356"/>
    </source>
</evidence>
<evidence type="ECO:0000256" key="6">
    <source>
        <dbReference type="ARBA" id="ARBA00022692"/>
    </source>
</evidence>
<dbReference type="InterPro" id="IPR024961">
    <property type="entry name" value="T2SS_GspC_N"/>
</dbReference>
<feature type="transmembrane region" description="Helical" evidence="10">
    <location>
        <begin position="12"/>
        <end position="33"/>
    </location>
</feature>
<evidence type="ECO:0000256" key="3">
    <source>
        <dbReference type="ARBA" id="ARBA00022448"/>
    </source>
</evidence>
<name>A0ABY8C9D0_9GAMM</name>
<comment type="subcellular location">
    <subcellularLocation>
        <location evidence="1">Cell inner membrane</location>
    </subcellularLocation>
</comment>
<comment type="similarity">
    <text evidence="2">Belongs to the GSP C family.</text>
</comment>
<reference evidence="12 13" key="1">
    <citation type="submission" date="2022-06" db="EMBL/GenBank/DDBJ databases">
        <title>Thiomicrohabdus sp. nov, an obligately chemolithoautotrophic, sulfur-oxidizing bacterium isolated from beach of Guanyin Mountain. Amoy.</title>
        <authorList>
            <person name="Zhu H."/>
        </authorList>
    </citation>
    <scope>NUCLEOTIDE SEQUENCE [LARGE SCALE GENOMIC DNA]</scope>
    <source>
        <strain evidence="12 13">XGS-01</strain>
    </source>
</reference>
<evidence type="ECO:0000313" key="12">
    <source>
        <dbReference type="EMBL" id="WEJ62524.1"/>
    </source>
</evidence>
<keyword evidence="3" id="KW-0813">Transport</keyword>
<accession>A0ABY8C9D0</accession>
<keyword evidence="6 10" id="KW-0812">Transmembrane</keyword>